<keyword evidence="13" id="KW-1185">Reference proteome</keyword>
<dbReference type="Gene3D" id="3.40.47.10">
    <property type="match status" value="2"/>
</dbReference>
<dbReference type="InterPro" id="IPR020610">
    <property type="entry name" value="Thiolase_AS"/>
</dbReference>
<keyword evidence="4 8" id="KW-0012">Acyltransferase</keyword>
<dbReference type="EMBL" id="JACCBB010000001">
    <property type="protein sequence ID" value="NYD24242.1"/>
    <property type="molecule type" value="Genomic_DNA"/>
</dbReference>
<dbReference type="PROSITE" id="PS00737">
    <property type="entry name" value="THIOLASE_2"/>
    <property type="match status" value="1"/>
</dbReference>
<dbReference type="InterPro" id="IPR020616">
    <property type="entry name" value="Thiolase_N"/>
</dbReference>
<dbReference type="Proteomes" id="UP000521922">
    <property type="component" value="Unassembled WGS sequence"/>
</dbReference>
<evidence type="ECO:0000256" key="2">
    <source>
        <dbReference type="ARBA" id="ARBA00012705"/>
    </source>
</evidence>
<evidence type="ECO:0000313" key="13">
    <source>
        <dbReference type="Proteomes" id="UP000521922"/>
    </source>
</evidence>
<accession>A0A7Y9DP70</accession>
<evidence type="ECO:0000259" key="11">
    <source>
        <dbReference type="Pfam" id="PF02803"/>
    </source>
</evidence>
<feature type="domain" description="Thiolase C-terminal" evidence="11">
    <location>
        <begin position="268"/>
        <end position="384"/>
    </location>
</feature>
<dbReference type="PIRSF" id="PIRSF000429">
    <property type="entry name" value="Ac-CoA_Ac_transf"/>
    <property type="match status" value="1"/>
</dbReference>
<feature type="signal peptide" evidence="9">
    <location>
        <begin position="1"/>
        <end position="21"/>
    </location>
</feature>
<dbReference type="InterPro" id="IPR020613">
    <property type="entry name" value="Thiolase_CS"/>
</dbReference>
<dbReference type="CDD" id="cd00751">
    <property type="entry name" value="thiolase"/>
    <property type="match status" value="1"/>
</dbReference>
<dbReference type="InterPro" id="IPR020615">
    <property type="entry name" value="Thiolase_acyl_enz_int_AS"/>
</dbReference>
<dbReference type="NCBIfam" id="TIGR01930">
    <property type="entry name" value="AcCoA-C-Actrans"/>
    <property type="match status" value="1"/>
</dbReference>
<dbReference type="PROSITE" id="PS00098">
    <property type="entry name" value="THIOLASE_1"/>
    <property type="match status" value="1"/>
</dbReference>
<dbReference type="InterPro" id="IPR016039">
    <property type="entry name" value="Thiolase-like"/>
</dbReference>
<feature type="active site" description="Acyl-thioester intermediate" evidence="7">
    <location>
        <position position="87"/>
    </location>
</feature>
<name>A0A7Y9DP70_9ACTN</name>
<dbReference type="AlphaFoldDB" id="A0A7Y9DP70"/>
<keyword evidence="9" id="KW-0732">Signal</keyword>
<evidence type="ECO:0000256" key="1">
    <source>
        <dbReference type="ARBA" id="ARBA00010982"/>
    </source>
</evidence>
<feature type="chain" id="PRO_5031569362" description="Probable acetyl-CoA acetyltransferase" evidence="9">
    <location>
        <begin position="22"/>
        <end position="387"/>
    </location>
</feature>
<evidence type="ECO:0000313" key="12">
    <source>
        <dbReference type="EMBL" id="NYD24242.1"/>
    </source>
</evidence>
<proteinExistence type="inferred from homology"/>
<evidence type="ECO:0000256" key="8">
    <source>
        <dbReference type="RuleBase" id="RU003557"/>
    </source>
</evidence>
<evidence type="ECO:0000256" key="3">
    <source>
        <dbReference type="ARBA" id="ARBA00022679"/>
    </source>
</evidence>
<evidence type="ECO:0000256" key="9">
    <source>
        <dbReference type="SAM" id="SignalP"/>
    </source>
</evidence>
<evidence type="ECO:0000256" key="7">
    <source>
        <dbReference type="PIRSR" id="PIRSR000429-1"/>
    </source>
</evidence>
<organism evidence="12 13">
    <name type="scientific">Kineococcus aurantiacus</name>
    <dbReference type="NCBI Taxonomy" id="37633"/>
    <lineage>
        <taxon>Bacteria</taxon>
        <taxon>Bacillati</taxon>
        <taxon>Actinomycetota</taxon>
        <taxon>Actinomycetes</taxon>
        <taxon>Kineosporiales</taxon>
        <taxon>Kineosporiaceae</taxon>
        <taxon>Kineococcus</taxon>
    </lineage>
</organism>
<dbReference type="PANTHER" id="PTHR18919:SF107">
    <property type="entry name" value="ACETYL-COA ACETYLTRANSFERASE, CYTOSOLIC"/>
    <property type="match status" value="1"/>
</dbReference>
<gene>
    <name evidence="12" type="ORF">BJ968_003782</name>
</gene>
<evidence type="ECO:0000256" key="6">
    <source>
        <dbReference type="ARBA" id="ARBA00040529"/>
    </source>
</evidence>
<evidence type="ECO:0000256" key="4">
    <source>
        <dbReference type="ARBA" id="ARBA00023315"/>
    </source>
</evidence>
<dbReference type="PANTHER" id="PTHR18919">
    <property type="entry name" value="ACETYL-COA C-ACYLTRANSFERASE"/>
    <property type="match status" value="1"/>
</dbReference>
<evidence type="ECO:0000256" key="5">
    <source>
        <dbReference type="ARBA" id="ARBA00030755"/>
    </source>
</evidence>
<evidence type="ECO:0000259" key="10">
    <source>
        <dbReference type="Pfam" id="PF00108"/>
    </source>
</evidence>
<feature type="domain" description="Thiolase N-terminal" evidence="10">
    <location>
        <begin position="4"/>
        <end position="258"/>
    </location>
</feature>
<dbReference type="Pfam" id="PF02803">
    <property type="entry name" value="Thiolase_C"/>
    <property type="match status" value="1"/>
</dbReference>
<dbReference type="Pfam" id="PF00108">
    <property type="entry name" value="Thiolase_N"/>
    <property type="match status" value="1"/>
</dbReference>
<dbReference type="PROSITE" id="PS00099">
    <property type="entry name" value="THIOLASE_3"/>
    <property type="match status" value="1"/>
</dbReference>
<dbReference type="RefSeq" id="WP_179754504.1">
    <property type="nucleotide sequence ID" value="NZ_BAAAGN010000030.1"/>
</dbReference>
<comment type="caution">
    <text evidence="12">The sequence shown here is derived from an EMBL/GenBank/DDBJ whole genome shotgun (WGS) entry which is preliminary data.</text>
</comment>
<dbReference type="EC" id="2.3.1.9" evidence="2"/>
<keyword evidence="3 8" id="KW-0808">Transferase</keyword>
<dbReference type="SUPFAM" id="SSF53901">
    <property type="entry name" value="Thiolase-like"/>
    <property type="match status" value="2"/>
</dbReference>
<dbReference type="InterPro" id="IPR002155">
    <property type="entry name" value="Thiolase"/>
</dbReference>
<sequence length="387" mass="38756">MNSVVAGCARTPFVRWNGAFAAVPATTLGAVAVRAALGRSGIDAAAVEAVVGGQALQAAAGQNPARQSAAGAGVGLQAPAWTVNAVCLSGLEAVVQADRLLRTGEFDVVVALGQESMSLAPHALTRSRQGLGYGAAELVDTLQRDGLSDAFDGRAMGEGTDAENAALGLDRAAQDAWAARSHRRAHEARARLAEEVVPVEVPGRRGATTVTEDDGIRPDSSPEVLARLRPAFSADGTVTAGNSSQLTDGAAALVLVSARYAERHAVTGLAEVVAHATVAGPGTTLHAQPANALRRAVDRAGVDPADLAHVEVNEAFAAVAVHSTRLLGLDEAVVNPHGGAIALGHPLGASGARIAGSVALHLAPGALGAATLCGGGGQGTAVLLRGR</sequence>
<protein>
    <recommendedName>
        <fullName evidence="6">Probable acetyl-CoA acetyltransferase</fullName>
        <ecNumber evidence="2">2.3.1.9</ecNumber>
    </recommendedName>
    <alternativeName>
        <fullName evidence="5">Acetoacetyl-CoA thiolase</fullName>
    </alternativeName>
</protein>
<dbReference type="GO" id="GO:0003985">
    <property type="term" value="F:acetyl-CoA C-acetyltransferase activity"/>
    <property type="evidence" value="ECO:0007669"/>
    <property type="project" value="UniProtKB-EC"/>
</dbReference>
<dbReference type="InterPro" id="IPR020617">
    <property type="entry name" value="Thiolase_C"/>
</dbReference>
<feature type="active site" description="Proton acceptor" evidence="7">
    <location>
        <position position="373"/>
    </location>
</feature>
<comment type="similarity">
    <text evidence="1 8">Belongs to the thiolase-like superfamily. Thiolase family.</text>
</comment>
<feature type="active site" description="Proton acceptor" evidence="7">
    <location>
        <position position="345"/>
    </location>
</feature>
<reference evidence="12 13" key="1">
    <citation type="submission" date="2020-07" db="EMBL/GenBank/DDBJ databases">
        <title>Sequencing the genomes of 1000 actinobacteria strains.</title>
        <authorList>
            <person name="Klenk H.-P."/>
        </authorList>
    </citation>
    <scope>NUCLEOTIDE SEQUENCE [LARGE SCALE GENOMIC DNA]</scope>
    <source>
        <strain evidence="12 13">DSM 7487</strain>
    </source>
</reference>